<dbReference type="GO" id="GO:0016192">
    <property type="term" value="P:vesicle-mediated transport"/>
    <property type="evidence" value="ECO:0007669"/>
    <property type="project" value="InterPro"/>
</dbReference>
<dbReference type="GO" id="GO:0016020">
    <property type="term" value="C:membrane"/>
    <property type="evidence" value="ECO:0007669"/>
    <property type="project" value="UniProtKB-SubCell"/>
</dbReference>
<dbReference type="SMART" id="SM01398">
    <property type="entry name" value="Cornichon"/>
    <property type="match status" value="1"/>
</dbReference>
<organism evidence="7 8">
    <name type="scientific">Ascoidea rubescens DSM 1968</name>
    <dbReference type="NCBI Taxonomy" id="1344418"/>
    <lineage>
        <taxon>Eukaryota</taxon>
        <taxon>Fungi</taxon>
        <taxon>Dikarya</taxon>
        <taxon>Ascomycota</taxon>
        <taxon>Saccharomycotina</taxon>
        <taxon>Saccharomycetes</taxon>
        <taxon>Ascoideaceae</taxon>
        <taxon>Ascoidea</taxon>
    </lineage>
</organism>
<keyword evidence="5 6" id="KW-0472">Membrane</keyword>
<feature type="transmembrane region" description="Helical" evidence="6">
    <location>
        <begin position="27"/>
        <end position="55"/>
    </location>
</feature>
<protein>
    <submittedName>
        <fullName evidence="7">Cornichon</fullName>
    </submittedName>
</protein>
<gene>
    <name evidence="7" type="ORF">ASCRUDRAFT_77465</name>
</gene>
<evidence type="ECO:0000256" key="1">
    <source>
        <dbReference type="ARBA" id="ARBA00004141"/>
    </source>
</evidence>
<dbReference type="OrthoDB" id="434393at2759"/>
<evidence type="ECO:0000313" key="8">
    <source>
        <dbReference type="Proteomes" id="UP000095038"/>
    </source>
</evidence>
<accession>A0A1D2VBL5</accession>
<dbReference type="RefSeq" id="XP_020045375.1">
    <property type="nucleotide sequence ID" value="XM_020193873.1"/>
</dbReference>
<dbReference type="Pfam" id="PF03311">
    <property type="entry name" value="Cornichon"/>
    <property type="match status" value="1"/>
</dbReference>
<keyword evidence="3 6" id="KW-0812">Transmembrane</keyword>
<comment type="subcellular location">
    <subcellularLocation>
        <location evidence="1">Membrane</location>
        <topology evidence="1">Multi-pass membrane protein</topology>
    </subcellularLocation>
</comment>
<dbReference type="PANTHER" id="PTHR12290">
    <property type="entry name" value="CORNICHON-RELATED"/>
    <property type="match status" value="1"/>
</dbReference>
<feature type="transmembrane region" description="Helical" evidence="6">
    <location>
        <begin position="87"/>
        <end position="107"/>
    </location>
</feature>
<sequence>MYSDLECDYINPVELCVKLNSYMVPEYAIQGFLSVLLLINGCWFSFLLNLPVLAFNINKFVKKTYLLDATEIFRTLSKHKSESFMKLAFYLFMFFFYLYRMISALIAEDE</sequence>
<keyword evidence="8" id="KW-1185">Reference proteome</keyword>
<dbReference type="Proteomes" id="UP000095038">
    <property type="component" value="Unassembled WGS sequence"/>
</dbReference>
<proteinExistence type="inferred from homology"/>
<evidence type="ECO:0000256" key="4">
    <source>
        <dbReference type="ARBA" id="ARBA00022989"/>
    </source>
</evidence>
<dbReference type="AlphaFoldDB" id="A0A1D2VBL5"/>
<evidence type="ECO:0000256" key="3">
    <source>
        <dbReference type="ARBA" id="ARBA00022692"/>
    </source>
</evidence>
<dbReference type="InterPro" id="IPR003377">
    <property type="entry name" value="Cornichon"/>
</dbReference>
<dbReference type="InParanoid" id="A0A1D2VBL5"/>
<dbReference type="EMBL" id="KV454488">
    <property type="protein sequence ID" value="ODV59068.1"/>
    <property type="molecule type" value="Genomic_DNA"/>
</dbReference>
<evidence type="ECO:0000313" key="7">
    <source>
        <dbReference type="EMBL" id="ODV59068.1"/>
    </source>
</evidence>
<evidence type="ECO:0000256" key="6">
    <source>
        <dbReference type="SAM" id="Phobius"/>
    </source>
</evidence>
<evidence type="ECO:0000256" key="2">
    <source>
        <dbReference type="ARBA" id="ARBA00010095"/>
    </source>
</evidence>
<evidence type="ECO:0000256" key="5">
    <source>
        <dbReference type="ARBA" id="ARBA00023136"/>
    </source>
</evidence>
<keyword evidence="4 6" id="KW-1133">Transmembrane helix</keyword>
<reference evidence="8" key="1">
    <citation type="submission" date="2016-05" db="EMBL/GenBank/DDBJ databases">
        <title>Comparative genomics of biotechnologically important yeasts.</title>
        <authorList>
            <consortium name="DOE Joint Genome Institute"/>
            <person name="Riley R."/>
            <person name="Haridas S."/>
            <person name="Wolfe K.H."/>
            <person name="Lopes M.R."/>
            <person name="Hittinger C.T."/>
            <person name="Goker M."/>
            <person name="Salamov A."/>
            <person name="Wisecaver J."/>
            <person name="Long T.M."/>
            <person name="Aerts A.L."/>
            <person name="Barry K."/>
            <person name="Choi C."/>
            <person name="Clum A."/>
            <person name="Coughlan A.Y."/>
            <person name="Deshpande S."/>
            <person name="Douglass A.P."/>
            <person name="Hanson S.J."/>
            <person name="Klenk H.-P."/>
            <person name="Labutti K."/>
            <person name="Lapidus A."/>
            <person name="Lindquist E."/>
            <person name="Lipzen A."/>
            <person name="Meier-Kolthoff J.P."/>
            <person name="Ohm R.A."/>
            <person name="Otillar R.P."/>
            <person name="Pangilinan J."/>
            <person name="Peng Y."/>
            <person name="Rokas A."/>
            <person name="Rosa C.A."/>
            <person name="Scheuner C."/>
            <person name="Sibirny A.A."/>
            <person name="Slot J.C."/>
            <person name="Stielow J.B."/>
            <person name="Sun H."/>
            <person name="Kurtzman C.P."/>
            <person name="Blackwell M."/>
            <person name="Grigoriev I.V."/>
            <person name="Jeffries T.W."/>
        </authorList>
    </citation>
    <scope>NUCLEOTIDE SEQUENCE [LARGE SCALE GENOMIC DNA]</scope>
    <source>
        <strain evidence="8">DSM 1968</strain>
    </source>
</reference>
<comment type="similarity">
    <text evidence="2">Belongs to the cornichon family.</text>
</comment>
<dbReference type="GeneID" id="30967509"/>
<name>A0A1D2VBL5_9ASCO</name>
<dbReference type="STRING" id="1344418.A0A1D2VBL5"/>